<dbReference type="EMBL" id="RCDB01000001">
    <property type="protein sequence ID" value="RLK52517.1"/>
    <property type="molecule type" value="Genomic_DNA"/>
</dbReference>
<keyword evidence="1" id="KW-0812">Transmembrane</keyword>
<evidence type="ECO:0000313" key="3">
    <source>
        <dbReference type="Proteomes" id="UP000273158"/>
    </source>
</evidence>
<reference evidence="2 3" key="1">
    <citation type="journal article" date="2015" name="Stand. Genomic Sci.">
        <title>Genomic Encyclopedia of Bacterial and Archaeal Type Strains, Phase III: the genomes of soil and plant-associated and newly described type strains.</title>
        <authorList>
            <person name="Whitman W.B."/>
            <person name="Woyke T."/>
            <person name="Klenk H.P."/>
            <person name="Zhou Y."/>
            <person name="Lilburn T.G."/>
            <person name="Beck B.J."/>
            <person name="De Vos P."/>
            <person name="Vandamme P."/>
            <person name="Eisen J.A."/>
            <person name="Garrity G."/>
            <person name="Hugenholtz P."/>
            <person name="Kyrpides N.C."/>
        </authorList>
    </citation>
    <scope>NUCLEOTIDE SEQUENCE [LARGE SCALE GENOMIC DNA]</scope>
    <source>
        <strain evidence="2 3">S2T63</strain>
    </source>
</reference>
<evidence type="ECO:0000256" key="1">
    <source>
        <dbReference type="SAM" id="Phobius"/>
    </source>
</evidence>
<keyword evidence="1" id="KW-0472">Membrane</keyword>
<accession>A0A498CBB0</accession>
<feature type="transmembrane region" description="Helical" evidence="1">
    <location>
        <begin position="43"/>
        <end position="64"/>
    </location>
</feature>
<gene>
    <name evidence="2" type="ORF">C7474_0462</name>
</gene>
<keyword evidence="3" id="KW-1185">Reference proteome</keyword>
<feature type="transmembrane region" description="Helical" evidence="1">
    <location>
        <begin position="6"/>
        <end position="31"/>
    </location>
</feature>
<proteinExistence type="predicted"/>
<name>A0A498CBB0_9MICO</name>
<keyword evidence="1" id="KW-1133">Transmembrane helix</keyword>
<comment type="caution">
    <text evidence="2">The sequence shown here is derived from an EMBL/GenBank/DDBJ whole genome shotgun (WGS) entry which is preliminary data.</text>
</comment>
<organism evidence="2 3">
    <name type="scientific">Microbacterium telephonicum</name>
    <dbReference type="NCBI Taxonomy" id="1714841"/>
    <lineage>
        <taxon>Bacteria</taxon>
        <taxon>Bacillati</taxon>
        <taxon>Actinomycetota</taxon>
        <taxon>Actinomycetes</taxon>
        <taxon>Micrococcales</taxon>
        <taxon>Microbacteriaceae</taxon>
        <taxon>Microbacterium</taxon>
    </lineage>
</organism>
<dbReference type="AlphaFoldDB" id="A0A498CBB0"/>
<evidence type="ECO:0000313" key="2">
    <source>
        <dbReference type="EMBL" id="RLK52517.1"/>
    </source>
</evidence>
<dbReference type="Proteomes" id="UP000273158">
    <property type="component" value="Unassembled WGS sequence"/>
</dbReference>
<dbReference type="RefSeq" id="WP_121057268.1">
    <property type="nucleotide sequence ID" value="NZ_RCDB01000001.1"/>
</dbReference>
<sequence>MNIPVSAAVGILAFICLALAVQLIAALAAVITFHPRAALRHTLTSGALLAIGTVIAVILGATTAPTDYFPA</sequence>
<protein>
    <submittedName>
        <fullName evidence="2">Uncharacterized protein</fullName>
    </submittedName>
</protein>